<accession>A0AA39GAB2</accession>
<feature type="compositionally biased region" description="Basic and acidic residues" evidence="2">
    <location>
        <begin position="338"/>
        <end position="353"/>
    </location>
</feature>
<dbReference type="Proteomes" id="UP001175261">
    <property type="component" value="Unassembled WGS sequence"/>
</dbReference>
<organism evidence="4 5">
    <name type="scientific">Sarocladium strictum</name>
    <name type="common">Black bundle disease fungus</name>
    <name type="synonym">Acremonium strictum</name>
    <dbReference type="NCBI Taxonomy" id="5046"/>
    <lineage>
        <taxon>Eukaryota</taxon>
        <taxon>Fungi</taxon>
        <taxon>Dikarya</taxon>
        <taxon>Ascomycota</taxon>
        <taxon>Pezizomycotina</taxon>
        <taxon>Sordariomycetes</taxon>
        <taxon>Hypocreomycetidae</taxon>
        <taxon>Hypocreales</taxon>
        <taxon>Sarocladiaceae</taxon>
        <taxon>Sarocladium</taxon>
    </lineage>
</organism>
<dbReference type="SUPFAM" id="SSF53448">
    <property type="entry name" value="Nucleotide-diphospho-sugar transferases"/>
    <property type="match status" value="1"/>
</dbReference>
<feature type="region of interest" description="Disordered" evidence="2">
    <location>
        <begin position="411"/>
        <end position="541"/>
    </location>
</feature>
<dbReference type="InterPro" id="IPR029044">
    <property type="entry name" value="Nucleotide-diphossugar_trans"/>
</dbReference>
<dbReference type="EMBL" id="JAPDFR010000009">
    <property type="protein sequence ID" value="KAK0383008.1"/>
    <property type="molecule type" value="Genomic_DNA"/>
</dbReference>
<feature type="compositionally biased region" description="Pro residues" evidence="2">
    <location>
        <begin position="532"/>
        <end position="541"/>
    </location>
</feature>
<dbReference type="GO" id="GO:0000136">
    <property type="term" value="C:mannan polymerase complex"/>
    <property type="evidence" value="ECO:0007669"/>
    <property type="project" value="TreeGrafter"/>
</dbReference>
<evidence type="ECO:0000256" key="2">
    <source>
        <dbReference type="SAM" id="MobiDB-lite"/>
    </source>
</evidence>
<gene>
    <name evidence="4" type="ORF">NLU13_8924</name>
</gene>
<feature type="region of interest" description="Disordered" evidence="2">
    <location>
        <begin position="324"/>
        <end position="388"/>
    </location>
</feature>
<evidence type="ECO:0000313" key="5">
    <source>
        <dbReference type="Proteomes" id="UP001175261"/>
    </source>
</evidence>
<dbReference type="GO" id="GO:0000009">
    <property type="term" value="F:alpha-1,6-mannosyltransferase activity"/>
    <property type="evidence" value="ECO:0007669"/>
    <property type="project" value="InterPro"/>
</dbReference>
<dbReference type="InterPro" id="IPR039367">
    <property type="entry name" value="Och1-like"/>
</dbReference>
<comment type="caution">
    <text evidence="4">The sequence shown here is derived from an EMBL/GenBank/DDBJ whole genome shotgun (WGS) entry which is preliminary data.</text>
</comment>
<evidence type="ECO:0000256" key="3">
    <source>
        <dbReference type="SAM" id="Phobius"/>
    </source>
</evidence>
<feature type="transmembrane region" description="Helical" evidence="3">
    <location>
        <begin position="30"/>
        <end position="52"/>
    </location>
</feature>
<keyword evidence="3" id="KW-0472">Membrane</keyword>
<feature type="compositionally biased region" description="Basic and acidic residues" evidence="2">
    <location>
        <begin position="411"/>
        <end position="435"/>
    </location>
</feature>
<proteinExistence type="inferred from homology"/>
<evidence type="ECO:0000313" key="4">
    <source>
        <dbReference type="EMBL" id="KAK0383008.1"/>
    </source>
</evidence>
<dbReference type="PANTHER" id="PTHR31834:SF8">
    <property type="entry name" value="TRANSFERASE, PUTATIVE (AFU_ORTHOLOGUE AFUA_6G14040)-RELATED"/>
    <property type="match status" value="1"/>
</dbReference>
<feature type="compositionally biased region" description="Basic and acidic residues" evidence="2">
    <location>
        <begin position="506"/>
        <end position="517"/>
    </location>
</feature>
<feature type="compositionally biased region" description="Acidic residues" evidence="2">
    <location>
        <begin position="354"/>
        <end position="364"/>
    </location>
</feature>
<dbReference type="AlphaFoldDB" id="A0AA39GAB2"/>
<dbReference type="GO" id="GO:0006487">
    <property type="term" value="P:protein N-linked glycosylation"/>
    <property type="evidence" value="ECO:0007669"/>
    <property type="project" value="TreeGrafter"/>
</dbReference>
<name>A0AA39GAB2_SARSR</name>
<evidence type="ECO:0000256" key="1">
    <source>
        <dbReference type="ARBA" id="ARBA00009003"/>
    </source>
</evidence>
<dbReference type="InterPro" id="IPR007577">
    <property type="entry name" value="GlycoTrfase_DXD_sugar-bd_CS"/>
</dbReference>
<protein>
    <submittedName>
        <fullName evidence="4">Uncharacterized protein</fullName>
    </submittedName>
</protein>
<reference evidence="4" key="1">
    <citation type="submission" date="2022-10" db="EMBL/GenBank/DDBJ databases">
        <title>Determination and structural analysis of whole genome sequence of Sarocladium strictum F4-1.</title>
        <authorList>
            <person name="Hu L."/>
            <person name="Jiang Y."/>
        </authorList>
    </citation>
    <scope>NUCLEOTIDE SEQUENCE</scope>
    <source>
        <strain evidence="4">F4-1</strain>
    </source>
</reference>
<dbReference type="Pfam" id="PF04488">
    <property type="entry name" value="Gly_transf_sug"/>
    <property type="match status" value="1"/>
</dbReference>
<comment type="similarity">
    <text evidence="1">Belongs to the glycosyltransferase 32 family.</text>
</comment>
<keyword evidence="3" id="KW-0812">Transmembrane</keyword>
<dbReference type="Gene3D" id="3.90.550.20">
    <property type="match status" value="1"/>
</dbReference>
<feature type="compositionally biased region" description="Basic and acidic residues" evidence="2">
    <location>
        <begin position="366"/>
        <end position="377"/>
    </location>
</feature>
<keyword evidence="5" id="KW-1185">Reference proteome</keyword>
<sequence length="541" mass="59990">MGIHLEKGGPPPPSPTLGSVQHLVLRRHRALFLACCFLLALTSVFTVFTLGVERKTSKFAPTELRPVEIHRGSHEHVPSLIPRKIWQVMLPGGGKTVDLYNVDPEKLKDTSSWLAKNVDYQYHLVGPRTADEFVQTNFASNQRLLNAYHNLTNMGMKSDLLRYLILSVEGGVYSDMDTIAIRPVDAWIPRLLRDRIRLVVGIEFDKLDGPNWPDIPHDVQLCQWTIAAAPGHPVFTRMVERILDTLDDLSAQHGVPISEIKPGSFEVMNSTGPAAWTDVVFDTLQRSDPMLKETSDLSFLKKAKAFGDVLVLPIDGFGMGQVHSDSTNDGSVPPGALIKHEFWGSWREPKADGDNEEGRDEQEPASDNKSRESDDALKQQQKPASQRLADHALQLQEAQRMKEGARILAEEAQRQKDDAMKTMGKPDEHDHHEHSPVPAQTAPPSAEVPATSAPSLKVATPAMASSALPRPATGSSSEAQEYDEEHFRSDEEVLEVDTSSPPIVVPEEKEKEEKQEVEFDPDEDLMIDSGSPPWPGPEWAP</sequence>
<dbReference type="PANTHER" id="PTHR31834">
    <property type="entry name" value="INITIATION-SPECIFIC ALPHA-1,6-MANNOSYLTRANSFERASE"/>
    <property type="match status" value="1"/>
</dbReference>
<keyword evidence="3" id="KW-1133">Transmembrane helix</keyword>